<dbReference type="SUPFAM" id="SSF55874">
    <property type="entry name" value="ATPase domain of HSP90 chaperone/DNA topoisomerase II/histidine kinase"/>
    <property type="match status" value="1"/>
</dbReference>
<dbReference type="RefSeq" id="WP_153971957.1">
    <property type="nucleotide sequence ID" value="NZ_JACRWE010000005.1"/>
</dbReference>
<evidence type="ECO:0000256" key="7">
    <source>
        <dbReference type="ARBA" id="ARBA00022741"/>
    </source>
</evidence>
<feature type="domain" description="Histidine kinase" evidence="14">
    <location>
        <begin position="305"/>
        <end position="522"/>
    </location>
</feature>
<evidence type="ECO:0000256" key="9">
    <source>
        <dbReference type="ARBA" id="ARBA00022840"/>
    </source>
</evidence>
<dbReference type="PANTHER" id="PTHR45569:SF1">
    <property type="entry name" value="SENSOR PROTEIN KDPD"/>
    <property type="match status" value="1"/>
</dbReference>
<accession>A0ABR7JR79</accession>
<keyword evidence="6 13" id="KW-0812">Transmembrane</keyword>
<dbReference type="InterPro" id="IPR004358">
    <property type="entry name" value="Sig_transdc_His_kin-like_C"/>
</dbReference>
<evidence type="ECO:0000256" key="5">
    <source>
        <dbReference type="ARBA" id="ARBA00022679"/>
    </source>
</evidence>
<dbReference type="CDD" id="cd00075">
    <property type="entry name" value="HATPase"/>
    <property type="match status" value="1"/>
</dbReference>
<evidence type="ECO:0000256" key="4">
    <source>
        <dbReference type="ARBA" id="ARBA00022553"/>
    </source>
</evidence>
<feature type="transmembrane region" description="Helical" evidence="13">
    <location>
        <begin position="49"/>
        <end position="67"/>
    </location>
</feature>
<dbReference type="Gene3D" id="1.20.120.620">
    <property type="entry name" value="Backbone structure of the membrane domain of e. Coli histidine kinase receptor kdpd"/>
    <property type="match status" value="1"/>
</dbReference>
<keyword evidence="10 13" id="KW-1133">Transmembrane helix</keyword>
<dbReference type="InterPro" id="IPR005467">
    <property type="entry name" value="His_kinase_dom"/>
</dbReference>
<evidence type="ECO:0000256" key="10">
    <source>
        <dbReference type="ARBA" id="ARBA00022989"/>
    </source>
</evidence>
<comment type="caution">
    <text evidence="15">The sequence shown here is derived from an EMBL/GenBank/DDBJ whole genome shotgun (WGS) entry which is preliminary data.</text>
</comment>
<feature type="transmembrane region" description="Helical" evidence="13">
    <location>
        <begin position="23"/>
        <end position="43"/>
    </location>
</feature>
<name>A0ABR7JR79_9FIRM</name>
<keyword evidence="8" id="KW-0418">Kinase</keyword>
<protein>
    <recommendedName>
        <fullName evidence="3">histidine kinase</fullName>
        <ecNumber evidence="3">2.7.13.3</ecNumber>
    </recommendedName>
</protein>
<gene>
    <name evidence="15" type="ORF">H8923_11660</name>
</gene>
<dbReference type="SUPFAM" id="SSF47384">
    <property type="entry name" value="Homodimeric domain of signal transducing histidine kinase"/>
    <property type="match status" value="1"/>
</dbReference>
<dbReference type="PRINTS" id="PR00344">
    <property type="entry name" value="BCTRLSENSOR"/>
</dbReference>
<evidence type="ECO:0000256" key="2">
    <source>
        <dbReference type="ARBA" id="ARBA00004141"/>
    </source>
</evidence>
<dbReference type="PANTHER" id="PTHR45569">
    <property type="entry name" value="SENSOR PROTEIN KDPD"/>
    <property type="match status" value="1"/>
</dbReference>
<dbReference type="InterPro" id="IPR025201">
    <property type="entry name" value="KdpD_TM"/>
</dbReference>
<evidence type="ECO:0000256" key="11">
    <source>
        <dbReference type="ARBA" id="ARBA00023012"/>
    </source>
</evidence>
<keyword evidence="9" id="KW-0067">ATP-binding</keyword>
<dbReference type="EMBL" id="JACRWE010000005">
    <property type="protein sequence ID" value="MBC5997421.1"/>
    <property type="molecule type" value="Genomic_DNA"/>
</dbReference>
<dbReference type="Gene3D" id="1.10.287.130">
    <property type="match status" value="1"/>
</dbReference>
<evidence type="ECO:0000313" key="16">
    <source>
        <dbReference type="Proteomes" id="UP000609849"/>
    </source>
</evidence>
<evidence type="ECO:0000313" key="15">
    <source>
        <dbReference type="EMBL" id="MBC5997421.1"/>
    </source>
</evidence>
<keyword evidence="16" id="KW-1185">Reference proteome</keyword>
<sequence>MIPDNSKEDISGNNNHKFIKNKILKNLITIIFIMSMATLIGLFFKAFELNESSIILVFILGVLFSAIKTDGYIYGISTSIVGVLSFNFFFTEPYYTFIAYRADYPITFFIMLISALITSTLTSKIKREIKLSNMREQRIRLLYENNKNLLKAKNKDEIVEICNSSLVDILNRSVATAIVDNDENLKKIVVEIFDNEDANGIFQSPLEKCALKECFNLGEEIGCGTDLYQNAKTFNFPIKGHKNTLGVIGISCIDSVGLTENEKILLKSVSNQVALAIEREDLFEKTKKANLDAETERLRSNLLRSISHDLRTPLTSIIGSSSTILENYKYVDEDIKKELLKNIYEDASWLARSVENIISITKVDEGRLEIKKNLEVVEEIVEESIFIVKKFSDKHNIIVDIPDNVIIINVDGLLIEQVIINLIDNAMRYTPDNSEIKVKVMKIENYVYFEVEDNGEGLKGDDIDHIFDRFYSKTNRKSLEKRGIGLGLSICKSIIEAHDGEIEAFNNKLGGATFRFKIPCEEE</sequence>
<evidence type="ECO:0000256" key="6">
    <source>
        <dbReference type="ARBA" id="ARBA00022692"/>
    </source>
</evidence>
<evidence type="ECO:0000259" key="14">
    <source>
        <dbReference type="PROSITE" id="PS50109"/>
    </source>
</evidence>
<dbReference type="Gene3D" id="3.30.450.40">
    <property type="match status" value="1"/>
</dbReference>
<dbReference type="Pfam" id="PF02518">
    <property type="entry name" value="HATPase_c"/>
    <property type="match status" value="1"/>
</dbReference>
<organism evidence="15 16">
    <name type="scientific">Romboutsia faecis</name>
    <dbReference type="NCBI Taxonomy" id="2764597"/>
    <lineage>
        <taxon>Bacteria</taxon>
        <taxon>Bacillati</taxon>
        <taxon>Bacillota</taxon>
        <taxon>Clostridia</taxon>
        <taxon>Peptostreptococcales</taxon>
        <taxon>Peptostreptococcaceae</taxon>
        <taxon>Romboutsia</taxon>
    </lineage>
</organism>
<keyword evidence="7" id="KW-0547">Nucleotide-binding</keyword>
<dbReference type="Pfam" id="PF00512">
    <property type="entry name" value="HisKA"/>
    <property type="match status" value="1"/>
</dbReference>
<keyword evidence="11" id="KW-0902">Two-component regulatory system</keyword>
<dbReference type="PROSITE" id="PS50109">
    <property type="entry name" value="HIS_KIN"/>
    <property type="match status" value="1"/>
</dbReference>
<evidence type="ECO:0000256" key="8">
    <source>
        <dbReference type="ARBA" id="ARBA00022777"/>
    </source>
</evidence>
<dbReference type="InterPro" id="IPR036890">
    <property type="entry name" value="HATPase_C_sf"/>
</dbReference>
<evidence type="ECO:0000256" key="3">
    <source>
        <dbReference type="ARBA" id="ARBA00012438"/>
    </source>
</evidence>
<keyword evidence="12 13" id="KW-0472">Membrane</keyword>
<dbReference type="InterPro" id="IPR036097">
    <property type="entry name" value="HisK_dim/P_sf"/>
</dbReference>
<dbReference type="InterPro" id="IPR052023">
    <property type="entry name" value="Histidine_kinase_KdpD"/>
</dbReference>
<dbReference type="Pfam" id="PF13493">
    <property type="entry name" value="DUF4118"/>
    <property type="match status" value="1"/>
</dbReference>
<evidence type="ECO:0000256" key="12">
    <source>
        <dbReference type="ARBA" id="ARBA00023136"/>
    </source>
</evidence>
<keyword evidence="4" id="KW-0597">Phosphoprotein</keyword>
<dbReference type="CDD" id="cd00082">
    <property type="entry name" value="HisKA"/>
    <property type="match status" value="1"/>
</dbReference>
<feature type="transmembrane region" description="Helical" evidence="13">
    <location>
        <begin position="102"/>
        <end position="122"/>
    </location>
</feature>
<dbReference type="InterPro" id="IPR003661">
    <property type="entry name" value="HisK_dim/P_dom"/>
</dbReference>
<reference evidence="15 16" key="1">
    <citation type="submission" date="2020-08" db="EMBL/GenBank/DDBJ databases">
        <authorList>
            <person name="Liu C."/>
            <person name="Sun Q."/>
        </authorList>
    </citation>
    <scope>NUCLEOTIDE SEQUENCE [LARGE SCALE GENOMIC DNA]</scope>
    <source>
        <strain evidence="15 16">NSJ-18</strain>
    </source>
</reference>
<dbReference type="EC" id="2.7.13.3" evidence="3"/>
<dbReference type="SMART" id="SM00387">
    <property type="entry name" value="HATPase_c"/>
    <property type="match status" value="1"/>
</dbReference>
<dbReference type="SMART" id="SM00388">
    <property type="entry name" value="HisKA"/>
    <property type="match status" value="1"/>
</dbReference>
<evidence type="ECO:0000256" key="13">
    <source>
        <dbReference type="SAM" id="Phobius"/>
    </source>
</evidence>
<dbReference type="Gene3D" id="3.30.565.10">
    <property type="entry name" value="Histidine kinase-like ATPase, C-terminal domain"/>
    <property type="match status" value="1"/>
</dbReference>
<dbReference type="InterPro" id="IPR003594">
    <property type="entry name" value="HATPase_dom"/>
</dbReference>
<dbReference type="SUPFAM" id="SSF55781">
    <property type="entry name" value="GAF domain-like"/>
    <property type="match status" value="1"/>
</dbReference>
<comment type="catalytic activity">
    <reaction evidence="1">
        <text>ATP + protein L-histidine = ADP + protein N-phospho-L-histidine.</text>
        <dbReference type="EC" id="2.7.13.3"/>
    </reaction>
</comment>
<dbReference type="InterPro" id="IPR038318">
    <property type="entry name" value="KdpD_sf"/>
</dbReference>
<evidence type="ECO:0000256" key="1">
    <source>
        <dbReference type="ARBA" id="ARBA00000085"/>
    </source>
</evidence>
<dbReference type="InterPro" id="IPR029016">
    <property type="entry name" value="GAF-like_dom_sf"/>
</dbReference>
<proteinExistence type="predicted"/>
<dbReference type="Proteomes" id="UP000609849">
    <property type="component" value="Unassembled WGS sequence"/>
</dbReference>
<keyword evidence="5" id="KW-0808">Transferase</keyword>
<comment type="subcellular location">
    <subcellularLocation>
        <location evidence="2">Membrane</location>
        <topology evidence="2">Multi-pass membrane protein</topology>
    </subcellularLocation>
</comment>